<keyword evidence="2" id="KW-1185">Reference proteome</keyword>
<gene>
    <name evidence="1" type="ORF">GMA10_08820</name>
</gene>
<dbReference type="EMBL" id="WOGT01000005">
    <property type="protein sequence ID" value="MUN55307.1"/>
    <property type="molecule type" value="Genomic_DNA"/>
</dbReference>
<dbReference type="Proteomes" id="UP000462152">
    <property type="component" value="Unassembled WGS sequence"/>
</dbReference>
<name>A0A7K1LJD8_9MICC</name>
<dbReference type="InterPro" id="IPR036412">
    <property type="entry name" value="HAD-like_sf"/>
</dbReference>
<dbReference type="RefSeq" id="WP_129316248.1">
    <property type="nucleotide sequence ID" value="NZ_NOIQ01000021.1"/>
</dbReference>
<evidence type="ECO:0000313" key="2">
    <source>
        <dbReference type="Proteomes" id="UP000462152"/>
    </source>
</evidence>
<dbReference type="GO" id="GO:0005829">
    <property type="term" value="C:cytosol"/>
    <property type="evidence" value="ECO:0007669"/>
    <property type="project" value="TreeGrafter"/>
</dbReference>
<sequence>MTPKLMAFDLDGTLVFDGRIEQESIDAIHEWQAAGNLAVCATGKSIAATKHSLEGTGLSFDYYVLYTGGAVTDSEFTVLMSHTLPNETVREIVGTLTHQDGIAVYGTTLDAPDDVQFPSTTGEKASSILAYFRPMEPSEIPEHEFVGIPLWIEGAETTLERTRAWIEEHFSNQVDCHRNQDFLDIVPPDCTKGTGLMWLDDAHLGDRYETYSIGDSWNDLAMHAWAKHSASFDYSPQVVKDATDVVVDTTAEYIRTVLDRND</sequence>
<proteinExistence type="predicted"/>
<organism evidence="1 2">
    <name type="scientific">Rothia koreensis</name>
    <dbReference type="NCBI Taxonomy" id="592378"/>
    <lineage>
        <taxon>Bacteria</taxon>
        <taxon>Bacillati</taxon>
        <taxon>Actinomycetota</taxon>
        <taxon>Actinomycetes</taxon>
        <taxon>Micrococcales</taxon>
        <taxon>Micrococcaceae</taxon>
        <taxon>Rothia</taxon>
    </lineage>
</organism>
<dbReference type="GO" id="GO:0000287">
    <property type="term" value="F:magnesium ion binding"/>
    <property type="evidence" value="ECO:0007669"/>
    <property type="project" value="TreeGrafter"/>
</dbReference>
<dbReference type="NCBIfam" id="TIGR01484">
    <property type="entry name" value="HAD-SF-IIB"/>
    <property type="match status" value="1"/>
</dbReference>
<dbReference type="OrthoDB" id="9806027at2"/>
<dbReference type="SUPFAM" id="SSF56784">
    <property type="entry name" value="HAD-like"/>
    <property type="match status" value="1"/>
</dbReference>
<protein>
    <submittedName>
        <fullName evidence="1">HAD-IIB family hydrolase</fullName>
    </submittedName>
</protein>
<dbReference type="PANTHER" id="PTHR10000:SF8">
    <property type="entry name" value="HAD SUPERFAMILY HYDROLASE-LIKE, TYPE 3"/>
    <property type="match status" value="1"/>
</dbReference>
<dbReference type="GO" id="GO:0016791">
    <property type="term" value="F:phosphatase activity"/>
    <property type="evidence" value="ECO:0007669"/>
    <property type="project" value="TreeGrafter"/>
</dbReference>
<dbReference type="PANTHER" id="PTHR10000">
    <property type="entry name" value="PHOSPHOSERINE PHOSPHATASE"/>
    <property type="match status" value="1"/>
</dbReference>
<dbReference type="Gene3D" id="3.40.50.1000">
    <property type="entry name" value="HAD superfamily/HAD-like"/>
    <property type="match status" value="1"/>
</dbReference>
<dbReference type="Gene3D" id="3.30.1240.10">
    <property type="match status" value="1"/>
</dbReference>
<dbReference type="InterPro" id="IPR023214">
    <property type="entry name" value="HAD_sf"/>
</dbReference>
<reference evidence="1 2" key="1">
    <citation type="submission" date="2019-12" db="EMBL/GenBank/DDBJ databases">
        <authorList>
            <person name="Li J."/>
            <person name="Shi Y."/>
            <person name="Xu G."/>
            <person name="Xiao D."/>
            <person name="Ran X."/>
        </authorList>
    </citation>
    <scope>NUCLEOTIDE SEQUENCE [LARGE SCALE GENOMIC DNA]</scope>
    <source>
        <strain evidence="1 2">JCM 15915</strain>
    </source>
</reference>
<dbReference type="Pfam" id="PF08282">
    <property type="entry name" value="Hydrolase_3"/>
    <property type="match status" value="1"/>
</dbReference>
<evidence type="ECO:0000313" key="1">
    <source>
        <dbReference type="EMBL" id="MUN55307.1"/>
    </source>
</evidence>
<keyword evidence="1" id="KW-0378">Hydrolase</keyword>
<dbReference type="InterPro" id="IPR006379">
    <property type="entry name" value="HAD-SF_hydro_IIB"/>
</dbReference>
<accession>A0A7K1LJD8</accession>
<dbReference type="AlphaFoldDB" id="A0A7K1LJD8"/>
<comment type="caution">
    <text evidence="1">The sequence shown here is derived from an EMBL/GenBank/DDBJ whole genome shotgun (WGS) entry which is preliminary data.</text>
</comment>